<accession>A0A7Y9XHF3</accession>
<evidence type="ECO:0000259" key="3">
    <source>
        <dbReference type="Pfam" id="PF25862"/>
    </source>
</evidence>
<feature type="domain" description="Alkaline phosphatase-like protein PglZ C-terminal" evidence="4">
    <location>
        <begin position="868"/>
        <end position="971"/>
    </location>
</feature>
<name>A0A7Y9XHF3_9ACTN</name>
<dbReference type="EMBL" id="JACCHL010000001">
    <property type="protein sequence ID" value="NYH55733.1"/>
    <property type="molecule type" value="Genomic_DNA"/>
</dbReference>
<evidence type="ECO:0000259" key="2">
    <source>
        <dbReference type="Pfam" id="PF25861"/>
    </source>
</evidence>
<feature type="region of interest" description="Disordered" evidence="1">
    <location>
        <begin position="828"/>
        <end position="859"/>
    </location>
</feature>
<feature type="domain" description="Alkaline phosphatase-like protein PglZ second" evidence="2">
    <location>
        <begin position="199"/>
        <end position="344"/>
    </location>
</feature>
<reference evidence="5 6" key="1">
    <citation type="submission" date="2020-07" db="EMBL/GenBank/DDBJ databases">
        <title>Sequencing the genomes of 1000 actinobacteria strains.</title>
        <authorList>
            <person name="Klenk H.-P."/>
        </authorList>
    </citation>
    <scope>NUCLEOTIDE SEQUENCE [LARGE SCALE GENOMIC DNA]</scope>
    <source>
        <strain evidence="5 6">DSM 45278</strain>
    </source>
</reference>
<organism evidence="5 6">
    <name type="scientific">Nocardiopsis sinuspersici</name>
    <dbReference type="NCBI Taxonomy" id="501010"/>
    <lineage>
        <taxon>Bacteria</taxon>
        <taxon>Bacillati</taxon>
        <taxon>Actinomycetota</taxon>
        <taxon>Actinomycetes</taxon>
        <taxon>Streptosporangiales</taxon>
        <taxon>Nocardiopsidaceae</taxon>
        <taxon>Nocardiopsis</taxon>
    </lineage>
</organism>
<dbReference type="InterPro" id="IPR047992">
    <property type="entry name" value="BREX_PglZ"/>
</dbReference>
<proteinExistence type="predicted"/>
<evidence type="ECO:0008006" key="7">
    <source>
        <dbReference type="Google" id="ProtNLM"/>
    </source>
</evidence>
<dbReference type="InterPro" id="IPR058882">
    <property type="entry name" value="PglZ_C"/>
</dbReference>
<evidence type="ECO:0000313" key="6">
    <source>
        <dbReference type="Proteomes" id="UP000584931"/>
    </source>
</evidence>
<dbReference type="Proteomes" id="UP000584931">
    <property type="component" value="Unassembled WGS sequence"/>
</dbReference>
<sequence length="976" mass="104413">MSTAVHGSGPAPAAPALGRVTEEAVLSALERVLKAERKRVSKGHPASASRVLALSADPHWEGPETLTLSYEGADLTVRVAGADSVLAAVRALSLPRGADEYLVLLTPREPAEFGEALLGRFLGEDVLRLNSWELLATDLRITGVDPRLYSRHWSWLADTLRGIRATRPLRLGAGVLKLEQALSIAVSVRFGREPGDQIDGAALLEWSRDPNAVAAFTRLHEDEREALRTAVERSLGAVPRVLFRLLDRGQVLDAVPIGLALSELADAARKDQTAHTAWIRAQERYFGAHQPGPEDTADFSLACVAALLRLLDGHEQGQAAETIRRAEELLAELDAVPVARASRLLDAGLHSRLADLGHQITLALGGSDDAVKDSLPLPQDLREVEAALERLRGHRRHDPGDVEGRAALDAVRLLRRLAGGTAQRPLGADTPTTAHQWIQTHVHHTGWVDRAASGIWHTGTQIPELHQALETLYRRVRAWRAQIDAEFARVVNRWNGNHAPSDAQPRAENLLAQFVRPLAADRAPLVVVLDGMSVEVAVQLAEEVNARGRLAEIGRVNGETGGREGALATVPSTTNCSRASLLTGSLTTGKQDKERSGFTKLWGTPAFGRREAVLYHQRDLESGAGLHLPLKVQEALDDTGTVVGVVLNTIDDALAKGREGNSQIWELHHVGKLGTLLDAAARAGRPVVLTSDHGHVWDRGDCVRTQSGESARYRTGEAGTGEVVATGDRVLLGDGRLVVPHREDIRYTDRKEGYHGGFSAAEMVIPVLVFLPAPDEAPKGWDRLAPGWTEPVWWSQPLEAAFTGAATSSADDTVRGGVSATAVQAPRVAGTAPGAPGKAGGTAGGGRSRKQPVPDQTPALFGDDALAPRTLGAKVIGSAQFELSRKRVAKAPSAEEIAAVIDALAAVDETHPRLPVSAVARAAGKPEAVHRAVRFVKMVSKVLNVEAYPVLTLPDGERNAELNTALLQQQFLSGGS</sequence>
<dbReference type="RefSeq" id="WP_179811708.1">
    <property type="nucleotide sequence ID" value="NZ_JACCHL010000001.1"/>
</dbReference>
<dbReference type="InterPro" id="IPR058880">
    <property type="entry name" value="PglZ_N"/>
</dbReference>
<dbReference type="NCBIfam" id="NF033446">
    <property type="entry name" value="BREX_PglZ_2"/>
    <property type="match status" value="1"/>
</dbReference>
<comment type="caution">
    <text evidence="5">The sequence shown here is derived from an EMBL/GenBank/DDBJ whole genome shotgun (WGS) entry which is preliminary data.</text>
</comment>
<dbReference type="Pfam" id="PF25863">
    <property type="entry name" value="PglZ_C"/>
    <property type="match status" value="1"/>
</dbReference>
<evidence type="ECO:0000259" key="4">
    <source>
        <dbReference type="Pfam" id="PF25863"/>
    </source>
</evidence>
<dbReference type="InterPro" id="IPR058881">
    <property type="entry name" value="PglZ_2nd"/>
</dbReference>
<evidence type="ECO:0000256" key="1">
    <source>
        <dbReference type="SAM" id="MobiDB-lite"/>
    </source>
</evidence>
<dbReference type="SUPFAM" id="SSF53649">
    <property type="entry name" value="Alkaline phosphatase-like"/>
    <property type="match status" value="1"/>
</dbReference>
<feature type="compositionally biased region" description="Gly residues" evidence="1">
    <location>
        <begin position="837"/>
        <end position="846"/>
    </location>
</feature>
<dbReference type="InterPro" id="IPR017850">
    <property type="entry name" value="Alkaline_phosphatase_core_sf"/>
</dbReference>
<dbReference type="Pfam" id="PF25861">
    <property type="entry name" value="PglZ_2nd"/>
    <property type="match status" value="1"/>
</dbReference>
<evidence type="ECO:0000313" key="5">
    <source>
        <dbReference type="EMBL" id="NYH55733.1"/>
    </source>
</evidence>
<gene>
    <name evidence="5" type="ORF">HNR06_005322</name>
</gene>
<protein>
    <recommendedName>
        <fullName evidence="7">PglZ domain-containing protein</fullName>
    </recommendedName>
</protein>
<feature type="domain" description="Alkaline phosphatase-like protein PglZ N-terminal" evidence="3">
    <location>
        <begin position="38"/>
        <end position="126"/>
    </location>
</feature>
<dbReference type="AlphaFoldDB" id="A0A7Y9XHF3"/>
<dbReference type="Pfam" id="PF08665">
    <property type="entry name" value="PglZ"/>
    <property type="match status" value="1"/>
</dbReference>
<dbReference type="Pfam" id="PF25862">
    <property type="entry name" value="PglZ_1st"/>
    <property type="match status" value="1"/>
</dbReference>